<proteinExistence type="predicted"/>
<comment type="caution">
    <text evidence="1">The sequence shown here is derived from an EMBL/GenBank/DDBJ whole genome shotgun (WGS) entry which is preliminary data.</text>
</comment>
<organism evidence="1">
    <name type="scientific">marine sediment metagenome</name>
    <dbReference type="NCBI Taxonomy" id="412755"/>
    <lineage>
        <taxon>unclassified sequences</taxon>
        <taxon>metagenomes</taxon>
        <taxon>ecological metagenomes</taxon>
    </lineage>
</organism>
<protein>
    <recommendedName>
        <fullName evidence="2">DUF2203 domain-containing protein</fullName>
    </recommendedName>
</protein>
<feature type="non-terminal residue" evidence="1">
    <location>
        <position position="1"/>
    </location>
</feature>
<name>A0A0F9BD32_9ZZZZ</name>
<gene>
    <name evidence="1" type="ORF">LCGC14_2463400</name>
</gene>
<evidence type="ECO:0000313" key="1">
    <source>
        <dbReference type="EMBL" id="KKL19645.1"/>
    </source>
</evidence>
<dbReference type="InterPro" id="IPR018699">
    <property type="entry name" value="DUF2203"/>
</dbReference>
<dbReference type="PIRSF" id="PIRSF016498">
    <property type="entry name" value="UCP016498"/>
    <property type="match status" value="1"/>
</dbReference>
<accession>A0A0F9BD32</accession>
<dbReference type="Pfam" id="PF09969">
    <property type="entry name" value="DUF2203"/>
    <property type="match status" value="1"/>
</dbReference>
<dbReference type="EMBL" id="LAZR01038407">
    <property type="protein sequence ID" value="KKL19645.1"/>
    <property type="molecule type" value="Genomic_DNA"/>
</dbReference>
<sequence>VADIVADYARLLELQEILELEQQYGSAESLAETRAAMVETVHPLQGYLSELDAVGVSLRDFGRGLVDFPARVAGADILFCWQLGEQSVLYWHRPDEGLSGRKPISELASVVEGAPTAPS</sequence>
<reference evidence="1" key="1">
    <citation type="journal article" date="2015" name="Nature">
        <title>Complex archaea that bridge the gap between prokaryotes and eukaryotes.</title>
        <authorList>
            <person name="Spang A."/>
            <person name="Saw J.H."/>
            <person name="Jorgensen S.L."/>
            <person name="Zaremba-Niedzwiedzka K."/>
            <person name="Martijn J."/>
            <person name="Lind A.E."/>
            <person name="van Eijk R."/>
            <person name="Schleper C."/>
            <person name="Guy L."/>
            <person name="Ettema T.J."/>
        </authorList>
    </citation>
    <scope>NUCLEOTIDE SEQUENCE</scope>
</reference>
<dbReference type="AlphaFoldDB" id="A0A0F9BD32"/>
<evidence type="ECO:0008006" key="2">
    <source>
        <dbReference type="Google" id="ProtNLM"/>
    </source>
</evidence>